<organism evidence="1 2">
    <name type="scientific">Streptomyces candidus</name>
    <dbReference type="NCBI Taxonomy" id="67283"/>
    <lineage>
        <taxon>Bacteria</taxon>
        <taxon>Bacillati</taxon>
        <taxon>Actinomycetota</taxon>
        <taxon>Actinomycetes</taxon>
        <taxon>Kitasatosporales</taxon>
        <taxon>Streptomycetaceae</taxon>
        <taxon>Streptomyces</taxon>
    </lineage>
</organism>
<dbReference type="PROSITE" id="PS51318">
    <property type="entry name" value="TAT"/>
    <property type="match status" value="1"/>
</dbReference>
<sequence>MMSAFGTEPVSRRGLIRLGGGAAAGLVLGGAATAAAQTTGGAVTAAGATALPSSPSFDFSDGATALFMHKQAWCPTVMQCAGYDHLNKHWYVAQVMYNPDDGVSYAQRKSEGDIAITKLSEDGSTKLGRMYLRGFGHGAQIGVEATGVGSAPYLWIEYDSKPNSADTGFGTRLCRIKYMGPAAGQPPRSFHWDDAADRAAMDFKDRTPDPLELPGAGTTLGSPRPVVDMQHRRVLVRFTRNGRLQCAVWDLDTAVAAPLGAPLHHFPDLPRPVYDAQGFCLYGSYLYMYEGEAYTGGGPTNTSDVGTTHITKIDLNTGASQRGLTRALKSLVFREPEGMNIMLVPDPARPGTFRPRLTFGFASGESGDRRVNIAYKDALI</sequence>
<evidence type="ECO:0000313" key="1">
    <source>
        <dbReference type="EMBL" id="MBB6435902.1"/>
    </source>
</evidence>
<dbReference type="EMBL" id="JACHEM010000005">
    <property type="protein sequence ID" value="MBB6435902.1"/>
    <property type="molecule type" value="Genomic_DNA"/>
</dbReference>
<reference evidence="1 2" key="1">
    <citation type="submission" date="2020-08" db="EMBL/GenBank/DDBJ databases">
        <title>Genomic Encyclopedia of Type Strains, Phase IV (KMG-IV): sequencing the most valuable type-strain genomes for metagenomic binning, comparative biology and taxonomic classification.</title>
        <authorList>
            <person name="Goeker M."/>
        </authorList>
    </citation>
    <scope>NUCLEOTIDE SEQUENCE [LARGE SCALE GENOMIC DNA]</scope>
    <source>
        <strain evidence="1 2">DSM 40141</strain>
    </source>
</reference>
<proteinExistence type="predicted"/>
<comment type="caution">
    <text evidence="1">The sequence shown here is derived from an EMBL/GenBank/DDBJ whole genome shotgun (WGS) entry which is preliminary data.</text>
</comment>
<dbReference type="InterPro" id="IPR006311">
    <property type="entry name" value="TAT_signal"/>
</dbReference>
<dbReference type="Proteomes" id="UP000540423">
    <property type="component" value="Unassembled WGS sequence"/>
</dbReference>
<name>A0A7X0HE13_9ACTN</name>
<protein>
    <submittedName>
        <fullName evidence="1">Uncharacterized protein</fullName>
    </submittedName>
</protein>
<keyword evidence="2" id="KW-1185">Reference proteome</keyword>
<dbReference type="RefSeq" id="WP_185029764.1">
    <property type="nucleotide sequence ID" value="NZ_BNBN01000005.1"/>
</dbReference>
<evidence type="ECO:0000313" key="2">
    <source>
        <dbReference type="Proteomes" id="UP000540423"/>
    </source>
</evidence>
<dbReference type="AlphaFoldDB" id="A0A7X0HE13"/>
<gene>
    <name evidence="1" type="ORF">HNQ79_002365</name>
</gene>
<accession>A0A7X0HE13</accession>